<name>A0A5Y2S6R7_SALER</name>
<comment type="caution">
    <text evidence="1">The sequence shown here is derived from an EMBL/GenBank/DDBJ whole genome shotgun (WGS) entry which is preliminary data.</text>
</comment>
<accession>A0A5Y2S6R7</accession>
<organism evidence="1">
    <name type="scientific">Salmonella enterica subsp. salamae</name>
    <dbReference type="NCBI Taxonomy" id="59202"/>
    <lineage>
        <taxon>Bacteria</taxon>
        <taxon>Pseudomonadati</taxon>
        <taxon>Pseudomonadota</taxon>
        <taxon>Gammaproteobacteria</taxon>
        <taxon>Enterobacterales</taxon>
        <taxon>Enterobacteriaceae</taxon>
        <taxon>Salmonella</taxon>
    </lineage>
</organism>
<protein>
    <submittedName>
        <fullName evidence="1">Uncharacterized protein</fullName>
    </submittedName>
</protein>
<evidence type="ECO:0000313" key="1">
    <source>
        <dbReference type="EMBL" id="ECF6053848.1"/>
    </source>
</evidence>
<reference evidence="1" key="1">
    <citation type="submission" date="2019-07" db="EMBL/GenBank/DDBJ databases">
        <authorList>
            <person name="Ashton P.M."/>
            <person name="Dallman T."/>
            <person name="Nair S."/>
            <person name="De Pinna E."/>
            <person name="Peters T."/>
            <person name="Grant K."/>
        </authorList>
    </citation>
    <scope>NUCLEOTIDE SEQUENCE [LARGE SCALE GENOMIC DNA]</scope>
    <source>
        <strain evidence="1">107213</strain>
    </source>
</reference>
<proteinExistence type="predicted"/>
<sequence>MTDKTPKKAAENLVNTQDALAKITDTARDSEPKSKALPQADALKARFKAGSIPLQTDFGDLIDLANIGRKAVGGAEGQTGPAQGFTLSESGCLELKLNEKMGMTVDGNGVGLNNDAWIKIMCDLHGAEAYIKGKGIAAFFATSFKIGYGVETIAYVYNRSGKYTLASKSDIMLGTSHPDKIFTIEDKISGNSAAVMIIWKGKDINTESRFSCKIITPYRGIGEAESVNFEIKSLND</sequence>
<dbReference type="EMBL" id="AAILSQ010000033">
    <property type="protein sequence ID" value="ECF6053848.1"/>
    <property type="molecule type" value="Genomic_DNA"/>
</dbReference>
<dbReference type="AlphaFoldDB" id="A0A5Y2S6R7"/>
<gene>
    <name evidence="1" type="ORF">FNN84_22000</name>
</gene>
<dbReference type="Proteomes" id="UP000839746">
    <property type="component" value="Unassembled WGS sequence"/>
</dbReference>